<gene>
    <name evidence="2" type="ORF">H6P81_002229</name>
</gene>
<evidence type="ECO:0000313" key="2">
    <source>
        <dbReference type="EMBL" id="KAG9457721.1"/>
    </source>
</evidence>
<keyword evidence="3" id="KW-1185">Reference proteome</keyword>
<dbReference type="AlphaFoldDB" id="A0AAV7FCE8"/>
<evidence type="ECO:0000256" key="1">
    <source>
        <dbReference type="SAM" id="MobiDB-lite"/>
    </source>
</evidence>
<feature type="compositionally biased region" description="Polar residues" evidence="1">
    <location>
        <begin position="98"/>
        <end position="109"/>
    </location>
</feature>
<evidence type="ECO:0000313" key="3">
    <source>
        <dbReference type="Proteomes" id="UP000825729"/>
    </source>
</evidence>
<feature type="region of interest" description="Disordered" evidence="1">
    <location>
        <begin position="94"/>
        <end position="119"/>
    </location>
</feature>
<accession>A0AAV7FCE8</accession>
<reference evidence="2 3" key="1">
    <citation type="submission" date="2021-07" db="EMBL/GenBank/DDBJ databases">
        <title>The Aristolochia fimbriata genome: insights into angiosperm evolution, floral development and chemical biosynthesis.</title>
        <authorList>
            <person name="Jiao Y."/>
        </authorList>
    </citation>
    <scope>NUCLEOTIDE SEQUENCE [LARGE SCALE GENOMIC DNA]</scope>
    <source>
        <strain evidence="2">IBCAS-2021</strain>
        <tissue evidence="2">Leaf</tissue>
    </source>
</reference>
<comment type="caution">
    <text evidence="2">The sequence shown here is derived from an EMBL/GenBank/DDBJ whole genome shotgun (WGS) entry which is preliminary data.</text>
</comment>
<protein>
    <submittedName>
        <fullName evidence="2">Uncharacterized protein</fullName>
    </submittedName>
</protein>
<name>A0AAV7FCE8_ARIFI</name>
<dbReference type="EMBL" id="JAINDJ010000002">
    <property type="protein sequence ID" value="KAG9457721.1"/>
    <property type="molecule type" value="Genomic_DNA"/>
</dbReference>
<sequence length="174" mass="19872">MEKTSPSPSLAILHAKAKRPPTFPVYRQRKKGKRWTLLSPNSVSRLYRILMSYEDSETEEERRVNLSISVTFGGPRSRRVSYKQTLKHRTAAAHRVSTHSLTHHPSLQSPLRKKQNRNRPNCIVPCRERETNVMGRSVSSLPTPMKPRVDQTAAALLDLPGNNDWVLAKTEPRN</sequence>
<proteinExistence type="predicted"/>
<dbReference type="Proteomes" id="UP000825729">
    <property type="component" value="Unassembled WGS sequence"/>
</dbReference>
<organism evidence="2 3">
    <name type="scientific">Aristolochia fimbriata</name>
    <name type="common">White veined hardy Dutchman's pipe vine</name>
    <dbReference type="NCBI Taxonomy" id="158543"/>
    <lineage>
        <taxon>Eukaryota</taxon>
        <taxon>Viridiplantae</taxon>
        <taxon>Streptophyta</taxon>
        <taxon>Embryophyta</taxon>
        <taxon>Tracheophyta</taxon>
        <taxon>Spermatophyta</taxon>
        <taxon>Magnoliopsida</taxon>
        <taxon>Magnoliidae</taxon>
        <taxon>Piperales</taxon>
        <taxon>Aristolochiaceae</taxon>
        <taxon>Aristolochia</taxon>
    </lineage>
</organism>